<sequence>MVHLLSSLALVWLCSMQIISAITVDWENTDSIKAAAKVTATDMIRYFVGKQSDGTIGVLLLPRPYYWWEAGAMMGGLIDYWKYTGDISYNDFVIEILQSQVGPHNDFMPPEQRSSLGNDDQAFWALAAMSAAESKFPDPPNPKHPGWLSLVQAVFNEQVGRWDTSLCNGGLRWQIYEVTGYDLKNTISNGCLFNIAARLARYTGDQKYADWAVKIWDWMERIGLISSTFNIFDNAEAQKLNCTELDRNQWTYNAGTMLMGAATMYNYTDGSELWKNRTTSLLSELASDFFPGGIMREICEQREVCNPDQKSFKAYLARWMAASTKMAPFTYSTSYPLLLSSATAAAEQCNGGANGTLCGIKWWLNGTWDGSNGPGQQMCALEVIQSTLIRHIGAPVTAGGGGTSVGNPDAGFNQSAVPFDLRHVPAKKKDVIGAWIVTAAMLIAVVVMWVFMSTALGEWDGSSLAGKKDFSAVSSLKTGGVLWRKKSKGKGKEREEKPEPFPEFPNLDESRRCNVTRTPVRRPAMLEYSLPNASLMSVPEGTPASISRKVSAAILSSVIEQEGLADTIASLPVYKGGVEKT</sequence>
<evidence type="ECO:0000256" key="4">
    <source>
        <dbReference type="ARBA" id="ARBA00012350"/>
    </source>
</evidence>
<evidence type="ECO:0000256" key="2">
    <source>
        <dbReference type="ARBA" id="ARBA00004308"/>
    </source>
</evidence>
<evidence type="ECO:0000256" key="7">
    <source>
        <dbReference type="ARBA" id="ARBA00023136"/>
    </source>
</evidence>
<evidence type="ECO:0000256" key="1">
    <source>
        <dbReference type="ARBA" id="ARBA00001452"/>
    </source>
</evidence>
<name>A0A1E1LVR3_RHYSE</name>
<dbReference type="SUPFAM" id="SSF48208">
    <property type="entry name" value="Six-hairpin glycosidases"/>
    <property type="match status" value="1"/>
</dbReference>
<dbReference type="InterPro" id="IPR005198">
    <property type="entry name" value="Glyco_hydro_76"/>
</dbReference>
<proteinExistence type="inferred from homology"/>
<keyword evidence="5 12" id="KW-0732">Signal</keyword>
<dbReference type="GO" id="GO:0008496">
    <property type="term" value="F:mannan endo-1,6-alpha-mannosidase activity"/>
    <property type="evidence" value="ECO:0007669"/>
    <property type="project" value="UniProtKB-EC"/>
</dbReference>
<feature type="chain" id="PRO_5009447606" description="mannan endo-1,6-alpha-mannosidase" evidence="12">
    <location>
        <begin position="22"/>
        <end position="581"/>
    </location>
</feature>
<comment type="subcellular location">
    <subcellularLocation>
        <location evidence="2">Endomembrane system</location>
    </subcellularLocation>
</comment>
<evidence type="ECO:0000256" key="9">
    <source>
        <dbReference type="ARBA" id="ARBA00023295"/>
    </source>
</evidence>
<accession>A0A1E1LVR3</accession>
<dbReference type="EC" id="3.2.1.101" evidence="4"/>
<dbReference type="FunFam" id="1.50.10.20:FF:000006">
    <property type="entry name" value="Mannan endo-1,6-alpha-mannosidase"/>
    <property type="match status" value="1"/>
</dbReference>
<keyword evidence="6" id="KW-0378">Hydrolase</keyword>
<organism evidence="13 14">
    <name type="scientific">Rhynchosporium secalis</name>
    <name type="common">Barley scald fungus</name>
    <dbReference type="NCBI Taxonomy" id="38038"/>
    <lineage>
        <taxon>Eukaryota</taxon>
        <taxon>Fungi</taxon>
        <taxon>Dikarya</taxon>
        <taxon>Ascomycota</taxon>
        <taxon>Pezizomycotina</taxon>
        <taxon>Leotiomycetes</taxon>
        <taxon>Helotiales</taxon>
        <taxon>Ploettnerulaceae</taxon>
        <taxon>Rhynchosporium</taxon>
    </lineage>
</organism>
<dbReference type="AlphaFoldDB" id="A0A1E1LVR3"/>
<evidence type="ECO:0000256" key="6">
    <source>
        <dbReference type="ARBA" id="ARBA00022801"/>
    </source>
</evidence>
<evidence type="ECO:0000313" key="14">
    <source>
        <dbReference type="Proteomes" id="UP000177625"/>
    </source>
</evidence>
<keyword evidence="14" id="KW-1185">Reference proteome</keyword>
<evidence type="ECO:0000256" key="3">
    <source>
        <dbReference type="ARBA" id="ARBA00009699"/>
    </source>
</evidence>
<protein>
    <recommendedName>
        <fullName evidence="4">mannan endo-1,6-alpha-mannosidase</fullName>
        <ecNumber evidence="4">3.2.1.101</ecNumber>
    </recommendedName>
</protein>
<gene>
    <name evidence="13" type="ORF">RSE6_00629</name>
</gene>
<feature type="region of interest" description="Disordered" evidence="10">
    <location>
        <begin position="484"/>
        <end position="509"/>
    </location>
</feature>
<keyword evidence="7 11" id="KW-0472">Membrane</keyword>
<dbReference type="Gene3D" id="1.50.10.20">
    <property type="match status" value="1"/>
</dbReference>
<dbReference type="GO" id="GO:0012505">
    <property type="term" value="C:endomembrane system"/>
    <property type="evidence" value="ECO:0007669"/>
    <property type="project" value="UniProtKB-SubCell"/>
</dbReference>
<keyword evidence="8" id="KW-0325">Glycoprotein</keyword>
<dbReference type="InterPro" id="IPR008928">
    <property type="entry name" value="6-hairpin_glycosidase_sf"/>
</dbReference>
<comment type="similarity">
    <text evidence="3">Belongs to the glycosyl hydrolase 76 family.</text>
</comment>
<dbReference type="GO" id="GO:0016052">
    <property type="term" value="P:carbohydrate catabolic process"/>
    <property type="evidence" value="ECO:0007669"/>
    <property type="project" value="InterPro"/>
</dbReference>
<reference evidence="14" key="1">
    <citation type="submission" date="2016-03" db="EMBL/GenBank/DDBJ databases">
        <authorList>
            <person name="Guldener U."/>
        </authorList>
    </citation>
    <scope>NUCLEOTIDE SEQUENCE [LARGE SCALE GENOMIC DNA]</scope>
</reference>
<dbReference type="PANTHER" id="PTHR12145">
    <property type="entry name" value="MANNAN ENDO-1,6-ALPHA-MANNOSIDASE DCW1"/>
    <property type="match status" value="1"/>
</dbReference>
<dbReference type="InterPro" id="IPR014480">
    <property type="entry name" value="Mannan-1_6-alpha_mannosidase"/>
</dbReference>
<keyword evidence="11" id="KW-0812">Transmembrane</keyword>
<dbReference type="EMBL" id="FJVC01000010">
    <property type="protein sequence ID" value="CZT40953.1"/>
    <property type="molecule type" value="Genomic_DNA"/>
</dbReference>
<dbReference type="GO" id="GO:0009272">
    <property type="term" value="P:fungal-type cell wall biogenesis"/>
    <property type="evidence" value="ECO:0007669"/>
    <property type="project" value="TreeGrafter"/>
</dbReference>
<evidence type="ECO:0000313" key="13">
    <source>
        <dbReference type="EMBL" id="CZT40953.1"/>
    </source>
</evidence>
<dbReference type="Proteomes" id="UP000177625">
    <property type="component" value="Unassembled WGS sequence"/>
</dbReference>
<keyword evidence="11" id="KW-1133">Transmembrane helix</keyword>
<feature type="compositionally biased region" description="Basic and acidic residues" evidence="10">
    <location>
        <begin position="490"/>
        <end position="500"/>
    </location>
</feature>
<evidence type="ECO:0000256" key="10">
    <source>
        <dbReference type="SAM" id="MobiDB-lite"/>
    </source>
</evidence>
<keyword evidence="9" id="KW-0326">Glycosidase</keyword>
<evidence type="ECO:0000256" key="12">
    <source>
        <dbReference type="SAM" id="SignalP"/>
    </source>
</evidence>
<dbReference type="Pfam" id="PF03663">
    <property type="entry name" value="Glyco_hydro_76"/>
    <property type="match status" value="1"/>
</dbReference>
<evidence type="ECO:0000256" key="11">
    <source>
        <dbReference type="SAM" id="Phobius"/>
    </source>
</evidence>
<evidence type="ECO:0000256" key="8">
    <source>
        <dbReference type="ARBA" id="ARBA00023180"/>
    </source>
</evidence>
<feature type="signal peptide" evidence="12">
    <location>
        <begin position="1"/>
        <end position="21"/>
    </location>
</feature>
<comment type="catalytic activity">
    <reaction evidence="1">
        <text>Random hydrolysis of (1-&gt;6)-alpha-D-mannosidic linkages in unbranched (1-&gt;6)-mannans.</text>
        <dbReference type="EC" id="3.2.1.101"/>
    </reaction>
</comment>
<feature type="transmembrane region" description="Helical" evidence="11">
    <location>
        <begin position="432"/>
        <end position="452"/>
    </location>
</feature>
<dbReference type="PANTHER" id="PTHR12145:SF36">
    <property type="entry name" value="MANNAN ENDO-1,6-ALPHA-MANNOSIDASE DCW1"/>
    <property type="match status" value="1"/>
</dbReference>
<evidence type="ECO:0000256" key="5">
    <source>
        <dbReference type="ARBA" id="ARBA00022729"/>
    </source>
</evidence>